<gene>
    <name evidence="1" type="ORF">PFICI_11483</name>
</gene>
<dbReference type="OMA" id="EKFYVVF"/>
<dbReference type="AlphaFoldDB" id="W3WTD6"/>
<dbReference type="InParanoid" id="W3WTD6"/>
<protein>
    <submittedName>
        <fullName evidence="1">Uncharacterized protein</fullName>
    </submittedName>
</protein>
<dbReference type="EMBL" id="KI912117">
    <property type="protein sequence ID" value="ETS76096.1"/>
    <property type="molecule type" value="Genomic_DNA"/>
</dbReference>
<dbReference type="KEGG" id="pfy:PFICI_11483"/>
<evidence type="ECO:0000313" key="1">
    <source>
        <dbReference type="EMBL" id="ETS76096.1"/>
    </source>
</evidence>
<dbReference type="eggNOG" id="ENOG502ST8E">
    <property type="taxonomic scope" value="Eukaryota"/>
</dbReference>
<dbReference type="STRING" id="1229662.W3WTD6"/>
<reference evidence="2" key="1">
    <citation type="journal article" date="2015" name="BMC Genomics">
        <title>Genomic and transcriptomic analysis of the endophytic fungus Pestalotiopsis fici reveals its lifestyle and high potential for synthesis of natural products.</title>
        <authorList>
            <person name="Wang X."/>
            <person name="Zhang X."/>
            <person name="Liu L."/>
            <person name="Xiang M."/>
            <person name="Wang W."/>
            <person name="Sun X."/>
            <person name="Che Y."/>
            <person name="Guo L."/>
            <person name="Liu G."/>
            <person name="Guo L."/>
            <person name="Wang C."/>
            <person name="Yin W.B."/>
            <person name="Stadler M."/>
            <person name="Zhang X."/>
            <person name="Liu X."/>
        </authorList>
    </citation>
    <scope>NUCLEOTIDE SEQUENCE [LARGE SCALE GENOMIC DNA]</scope>
    <source>
        <strain evidence="2">W106-1 / CGMCC3.15140</strain>
    </source>
</reference>
<dbReference type="OrthoDB" id="288942at2759"/>
<sequence length="414" mass="48173">MARPPVIGHWADPDFDPQMQSPLFNILPSEIRDFIFRYALQEYCSAEVQAKLPNLAVRHDHEPVEEEEETPSVDIAVGPSINAARRVARRAPYGYDWLRPDNVEPMTVTTALLRTCRRVYIEAYELPAWQREHRFYMMRGDYGAKAVCSIDTLRTHFEQHLAAGIYWRLSPTAVEDNDEQVRLGEEAPQQQHPRQKFIRRGLIRRVRLFTQLFWLEDSNSPLHFWRLVTETPWLGRVEHLRITIRRGDWWNWESKQSLSINPFRGTVSTRVMSEDIERAAARAAAGDNDINPDFSPRAWGLAFQHLRCLETLTIDFETAEDQRQELDRIVEWAVGWKLPLAPGLFGRPRFLSAQGRPVEKMSWRGQAWHSQPGLFGRPSTAVGRPPRLYVSTVTWVHCEDRDWRRDDNVQGTAV</sequence>
<proteinExistence type="predicted"/>
<dbReference type="GeneID" id="19276496"/>
<organism evidence="1 2">
    <name type="scientific">Pestalotiopsis fici (strain W106-1 / CGMCC3.15140)</name>
    <dbReference type="NCBI Taxonomy" id="1229662"/>
    <lineage>
        <taxon>Eukaryota</taxon>
        <taxon>Fungi</taxon>
        <taxon>Dikarya</taxon>
        <taxon>Ascomycota</taxon>
        <taxon>Pezizomycotina</taxon>
        <taxon>Sordariomycetes</taxon>
        <taxon>Xylariomycetidae</taxon>
        <taxon>Amphisphaeriales</taxon>
        <taxon>Sporocadaceae</taxon>
        <taxon>Pestalotiopsis</taxon>
    </lineage>
</organism>
<accession>W3WTD6</accession>
<dbReference type="RefSeq" id="XP_007838255.1">
    <property type="nucleotide sequence ID" value="XM_007840064.1"/>
</dbReference>
<evidence type="ECO:0000313" key="2">
    <source>
        <dbReference type="Proteomes" id="UP000030651"/>
    </source>
</evidence>
<keyword evidence="2" id="KW-1185">Reference proteome</keyword>
<name>W3WTD6_PESFW</name>
<dbReference type="Proteomes" id="UP000030651">
    <property type="component" value="Unassembled WGS sequence"/>
</dbReference>
<dbReference type="HOGENOM" id="CLU_055163_3_0_1"/>